<dbReference type="GO" id="GO:0003677">
    <property type="term" value="F:DNA binding"/>
    <property type="evidence" value="ECO:0007669"/>
    <property type="project" value="UniProtKB-KW"/>
</dbReference>
<keyword evidence="10" id="KW-0540">Nuclease</keyword>
<dbReference type="EC" id="2.7.7.49" evidence="5"/>
<keyword evidence="13" id="KW-0378">Hydrolase</keyword>
<keyword evidence="14" id="KW-0460">Magnesium</keyword>
<dbReference type="GeneID" id="2943453"/>
<evidence type="ECO:0000313" key="21">
    <source>
        <dbReference type="EMBL" id="AAR89944.1"/>
    </source>
</evidence>
<protein>
    <recommendedName>
        <fullName evidence="6">Protein P</fullName>
        <ecNumber evidence="5">2.7.7.49</ecNumber>
        <ecNumber evidence="4">2.7.7.7</ecNumber>
        <ecNumber evidence="3">3.1.26.4</ecNumber>
    </recommendedName>
</protein>
<dbReference type="EC" id="2.7.7.7" evidence="4"/>
<dbReference type="InterPro" id="IPR052055">
    <property type="entry name" value="Hepadnavirus_pol/RT"/>
</dbReference>
<sequence>MPQPLKQSLDQSKWLREAEIKLRVLENLVDCNLEEGKLKPQLSMGEDVQSPGIGEPLHPNVRAPLSHVLQLVTTDLPRLGNKEPARHHLGKLSGLYQMKGCEFNPAWKVPELSDTHFNIDIKNECPSRNWKYLTPAKFWPKSISYFPVHAGVKPKYPDNVMQHEQIVGKYLTRLYEAGILYKRISKHLVTFKGRPYPWEQQYLVNQHLDKNGPNTSKINGCEKNRRRRDFIESTSRKNDPKRDCHMVGQISNDRSPIRPCANNGRNKYSSATRCVASRGGKEIGIGKSQSSRDSSARLDSRGRSTCTRGFSKISKGKTSRRDSESFEKATRRNKNSTLNSSVETATRRFSPGKSILTGDSSVIPESGTSSPSDKNSQTEKEDVWFLRGNTSWPNRITGKLFLVDKNSRNTEEARLVVDFSQFSKGKNAMRFPRYWSPNLSTLRRILPVGMPRISLDLSQAFYHLPFNPASSSRLAVSDGQRVYYFRKAPMGVGLSPFLLHLFTTALGSEIARRFNVWTFTYMDDFLLCHPNARHLHAISNSVCNFLQELGIRINFDKTTPSPVTEIRFLGYQIDSKFMRIEDMRWTEIRNVIKKIKVGEWYDWKCIQRFVGHLNFVLPFTKGNTEMLKPMYTAISNQVNFSFSSAYRTLLYKLTMGVCKLSIKPKVSVPLPRVATDATPTHGAISHITGGSAVFTFSKVRDIHVQELLMACLAKLMIKPRCLLSDSTFVCHKRYHSLPWSFAMLAKQLLNPIQLYFVPSKYNPADGPSRHKPPDWTALTYTPLSKRIYIPHRLCGT</sequence>
<evidence type="ECO:0000256" key="9">
    <source>
        <dbReference type="ARBA" id="ARBA00022705"/>
    </source>
</evidence>
<evidence type="ECO:0000256" key="2">
    <source>
        <dbReference type="ARBA" id="ARBA00007994"/>
    </source>
</evidence>
<dbReference type="GO" id="GO:0003964">
    <property type="term" value="F:RNA-directed DNA polymerase activity"/>
    <property type="evidence" value="ECO:0007669"/>
    <property type="project" value="UniProtKB-KW"/>
</dbReference>
<reference evidence="21 22" key="1">
    <citation type="journal article" date="2005" name="J. Virol.">
        <title>Identification and characterization of avihepadnaviruses isolated from exotic anseriformes maintained in captivity.</title>
        <authorList>
            <person name="Guo H."/>
            <person name="Mason W.S."/>
            <person name="Aldrich C.E."/>
            <person name="Saputelli J.R."/>
            <person name="Miller D.S."/>
            <person name="Jilbert A.R."/>
            <person name="Newbold J.E."/>
        </authorList>
    </citation>
    <scope>NUCLEOTIDE SEQUENCE [LARGE SCALE GENOMIC DNA]</scope>
    <source>
        <strain evidence="21">Ashy-headed sheldgoose hepatitis B virus</strain>
    </source>
</reference>
<organism evidence="21 22">
    <name type="scientific">Sheldgoose hepatitis B virus</name>
    <dbReference type="NCBI Taxonomy" id="259898"/>
    <lineage>
        <taxon>Viruses</taxon>
        <taxon>Riboviria</taxon>
        <taxon>Pararnavirae</taxon>
        <taxon>Artverviricota</taxon>
        <taxon>Revtraviricetes</taxon>
        <taxon>Blubervirales</taxon>
        <taxon>Hepadnaviridae</taxon>
        <taxon>Avihepadnavirus</taxon>
        <taxon>Avihepadnavirus anatigruidae</taxon>
        <taxon>Duck hepatitis B virus</taxon>
    </lineage>
</organism>
<evidence type="ECO:0000256" key="16">
    <source>
        <dbReference type="ARBA" id="ARBA00022932"/>
    </source>
</evidence>
<evidence type="ECO:0000256" key="4">
    <source>
        <dbReference type="ARBA" id="ARBA00012417"/>
    </source>
</evidence>
<comment type="catalytic activity">
    <reaction evidence="1">
        <text>Endonucleolytic cleavage to 5'-phosphomonoester.</text>
        <dbReference type="EC" id="3.1.26.4"/>
    </reaction>
</comment>
<accession>Q6RSE2</accession>
<feature type="compositionally biased region" description="Basic and acidic residues" evidence="19">
    <location>
        <begin position="319"/>
        <end position="330"/>
    </location>
</feature>
<evidence type="ECO:0000256" key="3">
    <source>
        <dbReference type="ARBA" id="ARBA00012180"/>
    </source>
</evidence>
<keyword evidence="11" id="KW-0479">Metal-binding</keyword>
<keyword evidence="9" id="KW-0235">DNA replication</keyword>
<dbReference type="PANTHER" id="PTHR33050:SF7">
    <property type="entry name" value="RIBONUCLEASE H"/>
    <property type="match status" value="1"/>
</dbReference>
<dbReference type="GO" id="GO:0004523">
    <property type="term" value="F:RNA-DNA hybrid ribonuclease activity"/>
    <property type="evidence" value="ECO:0007669"/>
    <property type="project" value="UniProtKB-EC"/>
</dbReference>
<evidence type="ECO:0000259" key="20">
    <source>
        <dbReference type="PROSITE" id="PS50878"/>
    </source>
</evidence>
<dbReference type="GO" id="GO:0046872">
    <property type="term" value="F:metal ion binding"/>
    <property type="evidence" value="ECO:0007669"/>
    <property type="project" value="UniProtKB-KW"/>
</dbReference>
<name>Q6RSE2_9HEPA</name>
<evidence type="ECO:0000256" key="6">
    <source>
        <dbReference type="ARBA" id="ARBA00021149"/>
    </source>
</evidence>
<dbReference type="PROSITE" id="PS50878">
    <property type="entry name" value="RT_POL"/>
    <property type="match status" value="1"/>
</dbReference>
<evidence type="ECO:0000256" key="19">
    <source>
        <dbReference type="SAM" id="MobiDB-lite"/>
    </source>
</evidence>
<dbReference type="InterPro" id="IPR043128">
    <property type="entry name" value="Rev_trsase/Diguanyl_cyclase"/>
</dbReference>
<dbReference type="InterPro" id="IPR043502">
    <property type="entry name" value="DNA/RNA_pol_sf"/>
</dbReference>
<evidence type="ECO:0000256" key="14">
    <source>
        <dbReference type="ARBA" id="ARBA00022842"/>
    </source>
</evidence>
<evidence type="ECO:0000256" key="18">
    <source>
        <dbReference type="ARBA" id="ARBA00023268"/>
    </source>
</evidence>
<dbReference type="Pfam" id="PF00336">
    <property type="entry name" value="DNA_pol_viral_C"/>
    <property type="match status" value="1"/>
</dbReference>
<dbReference type="InterPro" id="IPR001462">
    <property type="entry name" value="DNApol_viral_C"/>
</dbReference>
<keyword evidence="7" id="KW-0808">Transferase</keyword>
<dbReference type="GO" id="GO:0003887">
    <property type="term" value="F:DNA-directed DNA polymerase activity"/>
    <property type="evidence" value="ECO:0007669"/>
    <property type="project" value="UniProtKB-KW"/>
</dbReference>
<feature type="compositionally biased region" description="Polar residues" evidence="19">
    <location>
        <begin position="335"/>
        <end position="344"/>
    </location>
</feature>
<evidence type="ECO:0000256" key="1">
    <source>
        <dbReference type="ARBA" id="ARBA00000077"/>
    </source>
</evidence>
<dbReference type="FunFam" id="3.30.70.270:FF:000058">
    <property type="entry name" value="Protein P"/>
    <property type="match status" value="1"/>
</dbReference>
<dbReference type="Gene3D" id="3.30.70.270">
    <property type="match status" value="1"/>
</dbReference>
<dbReference type="Pfam" id="PF00242">
    <property type="entry name" value="DNA_pol_viral_N"/>
    <property type="match status" value="1"/>
</dbReference>
<evidence type="ECO:0000256" key="11">
    <source>
        <dbReference type="ARBA" id="ARBA00022723"/>
    </source>
</evidence>
<dbReference type="Gene3D" id="3.10.10.10">
    <property type="entry name" value="HIV Type 1 Reverse Transcriptase, subunit A, domain 1"/>
    <property type="match status" value="1"/>
</dbReference>
<dbReference type="InterPro" id="IPR000201">
    <property type="entry name" value="DNApol_viral_N"/>
</dbReference>
<dbReference type="Pfam" id="PF00078">
    <property type="entry name" value="RVT_1"/>
    <property type="match status" value="1"/>
</dbReference>
<dbReference type="EMBL" id="AY494853">
    <property type="protein sequence ID" value="AAR89944.1"/>
    <property type="molecule type" value="Genomic_DNA"/>
</dbReference>
<keyword evidence="12" id="KW-0255">Endonuclease</keyword>
<comment type="similarity">
    <text evidence="2">Belongs to the hepadnaviridae P protein family.</text>
</comment>
<feature type="domain" description="Reverse transcriptase" evidence="20">
    <location>
        <begin position="384"/>
        <end position="573"/>
    </location>
</feature>
<dbReference type="GO" id="GO:0006260">
    <property type="term" value="P:DNA replication"/>
    <property type="evidence" value="ECO:0007669"/>
    <property type="project" value="UniProtKB-KW"/>
</dbReference>
<evidence type="ECO:0000256" key="12">
    <source>
        <dbReference type="ARBA" id="ARBA00022759"/>
    </source>
</evidence>
<dbReference type="PANTHER" id="PTHR33050">
    <property type="entry name" value="REVERSE TRANSCRIPTASE DOMAIN-CONTAINING PROTEIN"/>
    <property type="match status" value="1"/>
</dbReference>
<keyword evidence="16" id="KW-0239">DNA-directed DNA polymerase</keyword>
<dbReference type="EC" id="3.1.26.4" evidence="3"/>
<dbReference type="InterPro" id="IPR000477">
    <property type="entry name" value="RT_dom"/>
</dbReference>
<dbReference type="KEGG" id="vg:2943453"/>
<keyword evidence="17" id="KW-0238">DNA-binding</keyword>
<evidence type="ECO:0000256" key="8">
    <source>
        <dbReference type="ARBA" id="ARBA00022695"/>
    </source>
</evidence>
<feature type="region of interest" description="Disordered" evidence="19">
    <location>
        <begin position="209"/>
        <end position="380"/>
    </location>
</feature>
<dbReference type="OrthoDB" id="1824at10239"/>
<dbReference type="SUPFAM" id="SSF56672">
    <property type="entry name" value="DNA/RNA polymerases"/>
    <property type="match status" value="1"/>
</dbReference>
<evidence type="ECO:0000256" key="10">
    <source>
        <dbReference type="ARBA" id="ARBA00022722"/>
    </source>
</evidence>
<feature type="compositionally biased region" description="Polar residues" evidence="19">
    <location>
        <begin position="366"/>
        <end position="375"/>
    </location>
</feature>
<evidence type="ECO:0000256" key="17">
    <source>
        <dbReference type="ARBA" id="ARBA00023125"/>
    </source>
</evidence>
<evidence type="ECO:0000256" key="5">
    <source>
        <dbReference type="ARBA" id="ARBA00012493"/>
    </source>
</evidence>
<dbReference type="RefSeq" id="YP_024974.1">
    <property type="nucleotide sequence ID" value="NC_005890.1"/>
</dbReference>
<keyword evidence="8" id="KW-0548">Nucleotidyltransferase</keyword>
<keyword evidence="15" id="KW-0695">RNA-directed DNA polymerase</keyword>
<evidence type="ECO:0000256" key="7">
    <source>
        <dbReference type="ARBA" id="ARBA00022679"/>
    </source>
</evidence>
<feature type="compositionally biased region" description="Polar residues" evidence="19">
    <location>
        <begin position="263"/>
        <end position="272"/>
    </location>
</feature>
<evidence type="ECO:0000256" key="13">
    <source>
        <dbReference type="ARBA" id="ARBA00022801"/>
    </source>
</evidence>
<feature type="compositionally biased region" description="Basic and acidic residues" evidence="19">
    <location>
        <begin position="229"/>
        <end position="245"/>
    </location>
</feature>
<dbReference type="Proteomes" id="UP000127415">
    <property type="component" value="Segment"/>
</dbReference>
<evidence type="ECO:0000313" key="22">
    <source>
        <dbReference type="Proteomes" id="UP000127415"/>
    </source>
</evidence>
<proteinExistence type="inferred from homology"/>
<evidence type="ECO:0000256" key="15">
    <source>
        <dbReference type="ARBA" id="ARBA00022918"/>
    </source>
</evidence>
<keyword evidence="18" id="KW-0511">Multifunctional enzyme</keyword>